<evidence type="ECO:0000313" key="1">
    <source>
        <dbReference type="EMBL" id="MDQ9127305.1"/>
    </source>
</evidence>
<evidence type="ECO:0000313" key="2">
    <source>
        <dbReference type="Proteomes" id="UP001224622"/>
    </source>
</evidence>
<dbReference type="Gene3D" id="1.20.910.10">
    <property type="entry name" value="Heme oxygenase-like"/>
    <property type="match status" value="1"/>
</dbReference>
<organism evidence="1 2">
    <name type="scientific">Serratia fonticola</name>
    <dbReference type="NCBI Taxonomy" id="47917"/>
    <lineage>
        <taxon>Bacteria</taxon>
        <taxon>Pseudomonadati</taxon>
        <taxon>Pseudomonadota</taxon>
        <taxon>Gammaproteobacteria</taxon>
        <taxon>Enterobacterales</taxon>
        <taxon>Yersiniaceae</taxon>
        <taxon>Serratia</taxon>
    </lineage>
</organism>
<dbReference type="Proteomes" id="UP001224622">
    <property type="component" value="Unassembled WGS sequence"/>
</dbReference>
<dbReference type="AlphaFoldDB" id="A0AAJ1YBD7"/>
<protein>
    <submittedName>
        <fullName evidence="1">Uncharacterized protein</fullName>
    </submittedName>
</protein>
<dbReference type="EMBL" id="JAVIGA010000012">
    <property type="protein sequence ID" value="MDQ9127305.1"/>
    <property type="molecule type" value="Genomic_DNA"/>
</dbReference>
<sequence>MMNKVSLAIEIQKDAFSKHKFFTHIRNTTLPLEERLSFLPGMSHFIMSFGDINKYVLPFASPKNELEDAINKHAKEDSNHWPWYITDLQQLDMNKSRTFTETLQYLWSEELSASRKLTYDLIELIAGKDAKSRLVIIEVMEATGNIMFTTLNEITSGTSLKLEFCGSLHASHESGHTMGADDEIITRLIFTEDECQYFTSLINDGFKAFVRFIDQLYDGIEAAKFR</sequence>
<comment type="caution">
    <text evidence="1">The sequence shown here is derived from an EMBL/GenBank/DDBJ whole genome shotgun (WGS) entry which is preliminary data.</text>
</comment>
<reference evidence="1" key="1">
    <citation type="submission" date="2023-08" db="EMBL/GenBank/DDBJ databases">
        <title>The Comparative Genomic Analysis of Yersiniaceae from Polar Regions.</title>
        <authorList>
            <person name="Goncharov A."/>
            <person name="Aslanov B."/>
            <person name="Kolodzhieva V."/>
            <person name="Azarov D."/>
            <person name="Mochov A."/>
            <person name="Lebedeva E."/>
        </authorList>
    </citation>
    <scope>NUCLEOTIDE SEQUENCE</scope>
    <source>
        <strain evidence="1">Vf</strain>
    </source>
</reference>
<name>A0AAJ1YBD7_SERFO</name>
<dbReference type="RefSeq" id="WP_309047543.1">
    <property type="nucleotide sequence ID" value="NZ_JAVIGA010000012.1"/>
</dbReference>
<dbReference type="InterPro" id="IPR016084">
    <property type="entry name" value="Haem_Oase-like_multi-hlx"/>
</dbReference>
<accession>A0AAJ1YBD7</accession>
<gene>
    <name evidence="1" type="ORF">RDT67_12770</name>
</gene>
<proteinExistence type="predicted"/>